<proteinExistence type="predicted"/>
<protein>
    <submittedName>
        <fullName evidence="1">Uncharacterized protein</fullName>
    </submittedName>
</protein>
<sequence length="114" mass="11934">MALLALGGIFMLFMALLAAVLCLGSASSSRRSAPPVTIPFGVTADTENKQFANTPVSAMGVHQVMSAAGCWPGVWVGFSPVVHARPVVSPVPERMQRRHPSAIVARATSHGALR</sequence>
<organism evidence="1 2">
    <name type="scientific">Mycobacterium pseudokansasii</name>
    <dbReference type="NCBI Taxonomy" id="2341080"/>
    <lineage>
        <taxon>Bacteria</taxon>
        <taxon>Bacillati</taxon>
        <taxon>Actinomycetota</taxon>
        <taxon>Actinomycetes</taxon>
        <taxon>Mycobacteriales</taxon>
        <taxon>Mycobacteriaceae</taxon>
        <taxon>Mycobacterium</taxon>
    </lineage>
</organism>
<evidence type="ECO:0000313" key="1">
    <source>
        <dbReference type="EMBL" id="VBA68799.1"/>
    </source>
</evidence>
<reference evidence="1 2" key="1">
    <citation type="submission" date="2018-09" db="EMBL/GenBank/DDBJ databases">
        <authorList>
            <person name="Tagini F."/>
        </authorList>
    </citation>
    <scope>NUCLEOTIDE SEQUENCE [LARGE SCALE GENOMIC DNA]</scope>
    <source>
        <strain evidence="1 2">MK142</strain>
    </source>
</reference>
<name>A0A498R0E0_9MYCO</name>
<dbReference type="EMBL" id="UPHU01000002">
    <property type="protein sequence ID" value="VBA68799.1"/>
    <property type="molecule type" value="Genomic_DNA"/>
</dbReference>
<accession>A0A498R0E0</accession>
<dbReference type="AlphaFoldDB" id="A0A498R0E0"/>
<keyword evidence="2" id="KW-1185">Reference proteome</keyword>
<dbReference type="Proteomes" id="UP000268285">
    <property type="component" value="Unassembled WGS sequence"/>
</dbReference>
<evidence type="ECO:0000313" key="2">
    <source>
        <dbReference type="Proteomes" id="UP000268285"/>
    </source>
</evidence>
<gene>
    <name evidence="1" type="ORF">LAUMK142_05833</name>
</gene>